<name>A0ABP0MMP7_9DINO</name>
<keyword evidence="3" id="KW-0274">FAD</keyword>
<dbReference type="PANTHER" id="PTHR43004:SF19">
    <property type="entry name" value="BINDING MONOOXYGENASE, PUTATIVE (JCVI)-RELATED"/>
    <property type="match status" value="1"/>
</dbReference>
<evidence type="ECO:0000313" key="6">
    <source>
        <dbReference type="Proteomes" id="UP001642464"/>
    </source>
</evidence>
<comment type="caution">
    <text evidence="5">The sequence shown here is derived from an EMBL/GenBank/DDBJ whole genome shotgun (WGS) entry which is preliminary data.</text>
</comment>
<dbReference type="Gene3D" id="3.50.50.60">
    <property type="entry name" value="FAD/NAD(P)-binding domain"/>
    <property type="match status" value="1"/>
</dbReference>
<keyword evidence="6" id="KW-1185">Reference proteome</keyword>
<dbReference type="InterPro" id="IPR050641">
    <property type="entry name" value="RIFMO-like"/>
</dbReference>
<dbReference type="InterPro" id="IPR036188">
    <property type="entry name" value="FAD/NAD-bd_sf"/>
</dbReference>
<dbReference type="EMBL" id="CAXAMM010022914">
    <property type="protein sequence ID" value="CAK9052756.1"/>
    <property type="molecule type" value="Genomic_DNA"/>
</dbReference>
<evidence type="ECO:0000313" key="5">
    <source>
        <dbReference type="EMBL" id="CAK9052756.1"/>
    </source>
</evidence>
<evidence type="ECO:0000256" key="3">
    <source>
        <dbReference type="ARBA" id="ARBA00022827"/>
    </source>
</evidence>
<evidence type="ECO:0000256" key="2">
    <source>
        <dbReference type="ARBA" id="ARBA00022630"/>
    </source>
</evidence>
<evidence type="ECO:0000256" key="1">
    <source>
        <dbReference type="ARBA" id="ARBA00001974"/>
    </source>
</evidence>
<keyword evidence="5" id="KW-0560">Oxidoreductase</keyword>
<dbReference type="GO" id="GO:0004497">
    <property type="term" value="F:monooxygenase activity"/>
    <property type="evidence" value="ECO:0007669"/>
    <property type="project" value="UniProtKB-KW"/>
</dbReference>
<comment type="cofactor">
    <cofactor evidence="1">
        <name>FAD</name>
        <dbReference type="ChEBI" id="CHEBI:57692"/>
    </cofactor>
</comment>
<reference evidence="5 6" key="1">
    <citation type="submission" date="2024-02" db="EMBL/GenBank/DDBJ databases">
        <authorList>
            <person name="Chen Y."/>
            <person name="Shah S."/>
            <person name="Dougan E. K."/>
            <person name="Thang M."/>
            <person name="Chan C."/>
        </authorList>
    </citation>
    <scope>NUCLEOTIDE SEQUENCE [LARGE SCALE GENOMIC DNA]</scope>
</reference>
<gene>
    <name evidence="5" type="ORF">SCF082_LOCUS28829</name>
</gene>
<organism evidence="5 6">
    <name type="scientific">Durusdinium trenchii</name>
    <dbReference type="NCBI Taxonomy" id="1381693"/>
    <lineage>
        <taxon>Eukaryota</taxon>
        <taxon>Sar</taxon>
        <taxon>Alveolata</taxon>
        <taxon>Dinophyceae</taxon>
        <taxon>Suessiales</taxon>
        <taxon>Symbiodiniaceae</taxon>
        <taxon>Durusdinium</taxon>
    </lineage>
</organism>
<feature type="domain" description="FAD-binding" evidence="4">
    <location>
        <begin position="9"/>
        <end position="346"/>
    </location>
</feature>
<dbReference type="Pfam" id="PF01494">
    <property type="entry name" value="FAD_binding_3"/>
    <property type="match status" value="1"/>
</dbReference>
<dbReference type="Proteomes" id="UP001642464">
    <property type="component" value="Unassembled WGS sequence"/>
</dbReference>
<dbReference type="PANTHER" id="PTHR43004">
    <property type="entry name" value="TRK SYSTEM POTASSIUM UPTAKE PROTEIN"/>
    <property type="match status" value="1"/>
</dbReference>
<proteinExistence type="predicted"/>
<keyword evidence="5" id="KW-0503">Monooxygenase</keyword>
<dbReference type="InterPro" id="IPR002938">
    <property type="entry name" value="FAD-bd"/>
</dbReference>
<protein>
    <submittedName>
        <fullName evidence="5">Rifampicin monooxygenase (RIFMO)</fullName>
    </submittedName>
</protein>
<dbReference type="PRINTS" id="PR00420">
    <property type="entry name" value="RNGMNOXGNASE"/>
</dbReference>
<dbReference type="SUPFAM" id="SSF51905">
    <property type="entry name" value="FAD/NAD(P)-binding domain"/>
    <property type="match status" value="1"/>
</dbReference>
<sequence length="522" mass="56359">MGEFPMRQAPILVVGAGPVGLTAAHRIARHGAAVRIIEIAEAPTTLSKALVVWRRTLQILDATLPRERFLAAGNEVRQARFFADGKLLHAISLQDEAHSLPPGVFIPQADTERLLIEALADQGVQVERETKLIAFEQDADGVTCQIEGPGGTEEFRASWLIGCDGAHSTVRHHLQLPFPGETVNRRWILADVEVDQETDPHEAIMEASKHGAVALFPVGTSRWRIIGDGGDVEPNTPQQDPTEEELQDILDTRTSRNWKIVKSYWRGVFHVNERQIENYVHGRVLLAGDAAHVHSPAGGQGMNTGIQDATNLAWKVALAWQGGADASLIETYQEERHPIGKEVVDATGRALHAISIKNPIARHLRNMALHFGLAIPKVREHVAEFLTEGSVNTRGSSLCGPGIRGAAVQPGDAMPDIAIDSSQGTIPATDLLRDAEAVCLVFGSVDISQLPDRLGSAEHGFPLAVRHLGNGGLTLDIEELATAFGLKDQGIVVVRPDGVILAVGEDVNAIAGSFLNRERSKV</sequence>
<accession>A0ABP0MMP7</accession>
<keyword evidence="2" id="KW-0285">Flavoprotein</keyword>
<dbReference type="Gene3D" id="3.30.70.2450">
    <property type="match status" value="1"/>
</dbReference>
<dbReference type="Gene3D" id="3.40.30.120">
    <property type="match status" value="1"/>
</dbReference>
<evidence type="ECO:0000259" key="4">
    <source>
        <dbReference type="Pfam" id="PF01494"/>
    </source>
</evidence>